<evidence type="ECO:0000313" key="1">
    <source>
        <dbReference type="EMBL" id="KAI4325352.1"/>
    </source>
</evidence>
<sequence>MATSIPSTLHLRNPAPSTTPTPHSILSSLYKRPPSTFACSAKKRIGFFDQILDYIEGGPKLRKWYGAPDLLLKDGTDADEEDEYRGDVVRDAVLVADGDSDVGQMVILSLIVKRTKVKALVRDERAAKEAFGDYVESVSGDTSDKQVLNRALRGVRAIICPKEGFLSNVESLKGIEHVILLSQLSVYEGVIGMQSVMKANARKQSKQEESKLLASGVPCTIIRAGMLQDMQGEGQGFCFDEGCARKGMLGKEDAAMICVEALGVVPRIGFVLEVAAGEEKVDDWGRRLAKLMEKGGA</sequence>
<proteinExistence type="predicted"/>
<accession>A0ACB9MP70</accession>
<comment type="caution">
    <text evidence="1">The sequence shown here is derived from an EMBL/GenBank/DDBJ whole genome shotgun (WGS) entry which is preliminary data.</text>
</comment>
<evidence type="ECO:0000313" key="2">
    <source>
        <dbReference type="Proteomes" id="UP001057402"/>
    </source>
</evidence>
<dbReference type="EMBL" id="CM042888">
    <property type="protein sequence ID" value="KAI4325352.1"/>
    <property type="molecule type" value="Genomic_DNA"/>
</dbReference>
<name>A0ACB9MP70_9MYRT</name>
<organism evidence="1 2">
    <name type="scientific">Melastoma candidum</name>
    <dbReference type="NCBI Taxonomy" id="119954"/>
    <lineage>
        <taxon>Eukaryota</taxon>
        <taxon>Viridiplantae</taxon>
        <taxon>Streptophyta</taxon>
        <taxon>Embryophyta</taxon>
        <taxon>Tracheophyta</taxon>
        <taxon>Spermatophyta</taxon>
        <taxon>Magnoliopsida</taxon>
        <taxon>eudicotyledons</taxon>
        <taxon>Gunneridae</taxon>
        <taxon>Pentapetalae</taxon>
        <taxon>rosids</taxon>
        <taxon>malvids</taxon>
        <taxon>Myrtales</taxon>
        <taxon>Melastomataceae</taxon>
        <taxon>Melastomatoideae</taxon>
        <taxon>Melastomateae</taxon>
        <taxon>Melastoma</taxon>
    </lineage>
</organism>
<reference evidence="2" key="1">
    <citation type="journal article" date="2023" name="Front. Plant Sci.">
        <title>Chromosomal-level genome assembly of Melastoma candidum provides insights into trichome evolution.</title>
        <authorList>
            <person name="Zhong Y."/>
            <person name="Wu W."/>
            <person name="Sun C."/>
            <person name="Zou P."/>
            <person name="Liu Y."/>
            <person name="Dai S."/>
            <person name="Zhou R."/>
        </authorList>
    </citation>
    <scope>NUCLEOTIDE SEQUENCE [LARGE SCALE GENOMIC DNA]</scope>
</reference>
<gene>
    <name evidence="1" type="ORF">MLD38_030761</name>
</gene>
<dbReference type="Proteomes" id="UP001057402">
    <property type="component" value="Chromosome 9"/>
</dbReference>
<protein>
    <submittedName>
        <fullName evidence="1">Uncharacterized protein</fullName>
    </submittedName>
</protein>
<keyword evidence="2" id="KW-1185">Reference proteome</keyword>